<name>A0ABR7JNW4_9FIRM</name>
<organism evidence="5 6">
    <name type="scientific">Romboutsia faecis</name>
    <dbReference type="NCBI Taxonomy" id="2764597"/>
    <lineage>
        <taxon>Bacteria</taxon>
        <taxon>Bacillati</taxon>
        <taxon>Bacillota</taxon>
        <taxon>Clostridia</taxon>
        <taxon>Peptostreptococcales</taxon>
        <taxon>Peptostreptococcaceae</taxon>
        <taxon>Romboutsia</taxon>
    </lineage>
</organism>
<dbReference type="InterPro" id="IPR048267">
    <property type="entry name" value="Arginosuc_syn_N"/>
</dbReference>
<evidence type="ECO:0000256" key="3">
    <source>
        <dbReference type="ARBA" id="ARBA00022840"/>
    </source>
</evidence>
<accession>A0ABR7JNW4</accession>
<dbReference type="SUPFAM" id="SSF52402">
    <property type="entry name" value="Adenine nucleotide alpha hydrolases-like"/>
    <property type="match status" value="1"/>
</dbReference>
<keyword evidence="1" id="KW-0436">Ligase</keyword>
<keyword evidence="5" id="KW-0808">Transferase</keyword>
<evidence type="ECO:0000259" key="4">
    <source>
        <dbReference type="Pfam" id="PF00764"/>
    </source>
</evidence>
<evidence type="ECO:0000256" key="1">
    <source>
        <dbReference type="ARBA" id="ARBA00022598"/>
    </source>
</evidence>
<gene>
    <name evidence="5" type="primary">larE</name>
    <name evidence="5" type="ORF">H8923_07590</name>
</gene>
<dbReference type="PANTHER" id="PTHR43169:SF2">
    <property type="entry name" value="NAD_GMP SYNTHASE DOMAIN-CONTAINING PROTEIN"/>
    <property type="match status" value="1"/>
</dbReference>
<reference evidence="5 6" key="1">
    <citation type="submission" date="2020-08" db="EMBL/GenBank/DDBJ databases">
        <authorList>
            <person name="Liu C."/>
            <person name="Sun Q."/>
        </authorList>
    </citation>
    <scope>NUCLEOTIDE SEQUENCE [LARGE SCALE GENOMIC DNA]</scope>
    <source>
        <strain evidence="5 6">NSJ-18</strain>
    </source>
</reference>
<dbReference type="Proteomes" id="UP000609849">
    <property type="component" value="Unassembled WGS sequence"/>
</dbReference>
<evidence type="ECO:0000256" key="2">
    <source>
        <dbReference type="ARBA" id="ARBA00022741"/>
    </source>
</evidence>
<dbReference type="Pfam" id="PF00764">
    <property type="entry name" value="Arginosuc_synth"/>
    <property type="match status" value="1"/>
</dbReference>
<dbReference type="InterPro" id="IPR014729">
    <property type="entry name" value="Rossmann-like_a/b/a_fold"/>
</dbReference>
<evidence type="ECO:0000313" key="6">
    <source>
        <dbReference type="Proteomes" id="UP000609849"/>
    </source>
</evidence>
<dbReference type="InterPro" id="IPR005232">
    <property type="entry name" value="LarE"/>
</dbReference>
<feature type="domain" description="Arginosuccinate synthase-like N-terminal" evidence="4">
    <location>
        <begin position="20"/>
        <end position="156"/>
    </location>
</feature>
<evidence type="ECO:0000313" key="5">
    <source>
        <dbReference type="EMBL" id="MBC5996619.1"/>
    </source>
</evidence>
<keyword evidence="2" id="KW-0547">Nucleotide-binding</keyword>
<proteinExistence type="predicted"/>
<sequence length="266" mass="30287">MELSEKLVKLKNMLRELGSVAVAYSGGVDSNFLLKVASETLGENVVAVTLHAMMHSKREIEEAIEYAKTFNTKHIVVDIDDFDVKEFIENGPKRCYYCKKVVFSKVKEIAKENNIKYVVDGTNLDDLGDYRPGLKAIEELNVVSPLKECGFTKNDIRALSKEMNLKTFNKPAFACLATRIPCGTKITNEKLRMIEKSEEYLVELGFNQFRVRLHEDIARIEVGKDEIHKFFTNDLLDKTNNKLKEFGFKYVTLDMGGYKMGSTNLT</sequence>
<dbReference type="PANTHER" id="PTHR43169">
    <property type="entry name" value="EXSB FAMILY PROTEIN"/>
    <property type="match status" value="1"/>
</dbReference>
<dbReference type="Gene3D" id="3.40.50.620">
    <property type="entry name" value="HUPs"/>
    <property type="match status" value="1"/>
</dbReference>
<dbReference type="NCBIfam" id="TIGR00268">
    <property type="entry name" value="ATP-dependent sacrificial sulfur transferase LarE"/>
    <property type="match status" value="1"/>
</dbReference>
<dbReference type="InterPro" id="IPR052188">
    <property type="entry name" value="Ni-pincer_cofactor_biosynth"/>
</dbReference>
<dbReference type="CDD" id="cd01990">
    <property type="entry name" value="LarE-like"/>
    <property type="match status" value="1"/>
</dbReference>
<comment type="caution">
    <text evidence="5">The sequence shown here is derived from an EMBL/GenBank/DDBJ whole genome shotgun (WGS) entry which is preliminary data.</text>
</comment>
<dbReference type="RefSeq" id="WP_153926168.1">
    <property type="nucleotide sequence ID" value="NZ_JACRWE010000003.1"/>
</dbReference>
<dbReference type="PIRSF" id="PIRSF006661">
    <property type="entry name" value="PP-lp_UCP006661"/>
    <property type="match status" value="1"/>
</dbReference>
<protein>
    <submittedName>
        <fullName evidence="5">ATP-dependent sacrificial sulfur transferase LarE</fullName>
    </submittedName>
</protein>
<dbReference type="EMBL" id="JACRWE010000003">
    <property type="protein sequence ID" value="MBC5996619.1"/>
    <property type="molecule type" value="Genomic_DNA"/>
</dbReference>
<keyword evidence="3" id="KW-0067">ATP-binding</keyword>
<keyword evidence="6" id="KW-1185">Reference proteome</keyword>
<dbReference type="GO" id="GO:0016740">
    <property type="term" value="F:transferase activity"/>
    <property type="evidence" value="ECO:0007669"/>
    <property type="project" value="UniProtKB-KW"/>
</dbReference>